<keyword evidence="1 6" id="KW-0812">Transmembrane</keyword>
<evidence type="ECO:0000256" key="2">
    <source>
        <dbReference type="ARBA" id="ARBA00022989"/>
    </source>
</evidence>
<feature type="coiled-coil region" evidence="6">
    <location>
        <begin position="310"/>
        <end position="349"/>
    </location>
</feature>
<dbReference type="AlphaFoldDB" id="D4YRW3"/>
<keyword evidence="6" id="KW-1003">Cell membrane</keyword>
<dbReference type="GO" id="GO:0005886">
    <property type="term" value="C:plasma membrane"/>
    <property type="evidence" value="ECO:0007669"/>
    <property type="project" value="UniProtKB-SubCell"/>
</dbReference>
<comment type="caution">
    <text evidence="8">The sequence shown here is derived from an EMBL/GenBank/DDBJ whole genome shotgun (WGS) entry which is preliminary data.</text>
</comment>
<proteinExistence type="inferred from homology"/>
<keyword evidence="2 6" id="KW-1133">Transmembrane helix</keyword>
<reference evidence="8 9" key="1">
    <citation type="submission" date="2010-04" db="EMBL/GenBank/DDBJ databases">
        <authorList>
            <person name="Muzny D."/>
            <person name="Qin X."/>
            <person name="Deng J."/>
            <person name="Jiang H."/>
            <person name="Liu Y."/>
            <person name="Qu J."/>
            <person name="Song X.-Z."/>
            <person name="Zhang L."/>
            <person name="Thornton R."/>
            <person name="Coyle M."/>
            <person name="Francisco L."/>
            <person name="Jackson L."/>
            <person name="Javaid M."/>
            <person name="Korchina V."/>
            <person name="Kovar C."/>
            <person name="Mata R."/>
            <person name="Mathew T."/>
            <person name="Ngo R."/>
            <person name="Nguyen L."/>
            <person name="Nguyen N."/>
            <person name="Okwuonu G."/>
            <person name="Ongeri F."/>
            <person name="Pham C."/>
            <person name="Simmons D."/>
            <person name="Wilczek-Boney K."/>
            <person name="Hale W."/>
            <person name="Jakkamsetti A."/>
            <person name="Pham P."/>
            <person name="Ruth R."/>
            <person name="San Lucas F."/>
            <person name="Warren J."/>
            <person name="Zhang J."/>
            <person name="Zhao Z."/>
            <person name="Zhou C."/>
            <person name="Zhu D."/>
            <person name="Lee S."/>
            <person name="Bess C."/>
            <person name="Blankenburg K."/>
            <person name="Forbes L."/>
            <person name="Fu Q."/>
            <person name="Gubbala S."/>
            <person name="Hirani K."/>
            <person name="Jayaseelan J.C."/>
            <person name="Lara F."/>
            <person name="Munidasa M."/>
            <person name="Palculict T."/>
            <person name="Patil S."/>
            <person name="Pu L.-L."/>
            <person name="Saada N."/>
            <person name="Tang L."/>
            <person name="Weissenberger G."/>
            <person name="Zhu Y."/>
            <person name="Hemphill L."/>
            <person name="Shang Y."/>
            <person name="Youmans B."/>
            <person name="Ayvaz T."/>
            <person name="Ross M."/>
            <person name="Santibanez J."/>
            <person name="Aqrawi P."/>
            <person name="Gross S."/>
            <person name="Joshi V."/>
            <person name="Fowler G."/>
            <person name="Nazareth L."/>
            <person name="Reid J."/>
            <person name="Worley K."/>
            <person name="Petrosino J."/>
            <person name="Highlander S."/>
            <person name="Gibbs R."/>
        </authorList>
    </citation>
    <scope>NUCLEOTIDE SEQUENCE [LARGE SCALE GENOMIC DNA]</scope>
    <source>
        <strain evidence="8 9">DSM 11664</strain>
    </source>
</reference>
<keyword evidence="5 6" id="KW-0717">Septation</keyword>
<keyword evidence="9" id="KW-1185">Reference proteome</keyword>
<evidence type="ECO:0000313" key="9">
    <source>
        <dbReference type="Proteomes" id="UP000004069"/>
    </source>
</evidence>
<accession>D4YRW3</accession>
<dbReference type="GO" id="GO:0005940">
    <property type="term" value="C:septin ring"/>
    <property type="evidence" value="ECO:0007669"/>
    <property type="project" value="InterPro"/>
</dbReference>
<evidence type="ECO:0000256" key="6">
    <source>
        <dbReference type="HAMAP-Rule" id="MF_00728"/>
    </source>
</evidence>
<keyword evidence="3 6" id="KW-0175">Coiled coil</keyword>
<dbReference type="Proteomes" id="UP000004069">
    <property type="component" value="Unassembled WGS sequence"/>
</dbReference>
<keyword evidence="6" id="KW-0131">Cell cycle</keyword>
<organism evidence="8 9">
    <name type="scientific">Lactobacillus amylolyticus DSM 11664</name>
    <dbReference type="NCBI Taxonomy" id="585524"/>
    <lineage>
        <taxon>Bacteria</taxon>
        <taxon>Bacillati</taxon>
        <taxon>Bacillota</taxon>
        <taxon>Bacilli</taxon>
        <taxon>Lactobacillales</taxon>
        <taxon>Lactobacillaceae</taxon>
        <taxon>Lactobacillus</taxon>
    </lineage>
</organism>
<protein>
    <recommendedName>
        <fullName evidence="6">Septation ring formation regulator EzrA</fullName>
    </recommendedName>
</protein>
<evidence type="ECO:0000256" key="1">
    <source>
        <dbReference type="ARBA" id="ARBA00022692"/>
    </source>
</evidence>
<keyword evidence="6" id="KW-0132">Cell division</keyword>
<comment type="subcellular location">
    <subcellularLocation>
        <location evidence="6">Cell membrane</location>
        <topology evidence="6">Single-pass membrane protein</topology>
    </subcellularLocation>
    <text evidence="6">Colocalized with FtsZ to the nascent septal site.</text>
</comment>
<feature type="transmembrane region" description="Helical" evidence="7">
    <location>
        <begin position="56"/>
        <end position="74"/>
    </location>
</feature>
<dbReference type="EMBL" id="ADNY01000011">
    <property type="protein sequence ID" value="EFG56057.1"/>
    <property type="molecule type" value="Genomic_DNA"/>
</dbReference>
<dbReference type="eggNOG" id="COG4477">
    <property type="taxonomic scope" value="Bacteria"/>
</dbReference>
<evidence type="ECO:0000313" key="8">
    <source>
        <dbReference type="EMBL" id="EFG56057.1"/>
    </source>
</evidence>
<gene>
    <name evidence="6 8" type="primary">ezrA</name>
    <name evidence="8" type="ORF">HMPREF0493_0241</name>
</gene>
<feature type="coiled-coil region" evidence="6">
    <location>
        <begin position="523"/>
        <end position="550"/>
    </location>
</feature>
<keyword evidence="4 6" id="KW-0472">Membrane</keyword>
<dbReference type="NCBIfam" id="NF003409">
    <property type="entry name" value="PRK04778.1-3"/>
    <property type="match status" value="1"/>
</dbReference>
<evidence type="ECO:0000256" key="7">
    <source>
        <dbReference type="SAM" id="Phobius"/>
    </source>
</evidence>
<feature type="topological domain" description="Cytoplasmic" evidence="6">
    <location>
        <begin position="76"/>
        <end position="620"/>
    </location>
</feature>
<evidence type="ECO:0000256" key="4">
    <source>
        <dbReference type="ARBA" id="ARBA00023136"/>
    </source>
</evidence>
<dbReference type="HAMAP" id="MF_00728">
    <property type="entry name" value="EzrA"/>
    <property type="match status" value="1"/>
</dbReference>
<comment type="function">
    <text evidence="6">Negative regulator of FtsZ ring formation; modulates the frequency and position of FtsZ ring formation. Inhibits FtsZ ring formation at polar sites. Interacts either with FtsZ or with one of its binding partners to promote depolymerization.</text>
</comment>
<evidence type="ECO:0000256" key="5">
    <source>
        <dbReference type="ARBA" id="ARBA00023210"/>
    </source>
</evidence>
<dbReference type="GO" id="GO:0000921">
    <property type="term" value="P:septin ring assembly"/>
    <property type="evidence" value="ECO:0007669"/>
    <property type="project" value="InterPro"/>
</dbReference>
<dbReference type="InterPro" id="IPR010379">
    <property type="entry name" value="EzrA"/>
</dbReference>
<sequence>MLTFLSLIAANILHEYYYKRQIRINQEKARFYPVFSVFWYNYGSFGGYTMSSVQTLIIIAIIILIILIVGFIIIQNRKHLHEIEAIDNSVDKIAKMHLERDIKRLDKMDLAGESLTTLNTWRKCYQDAATSKIPEVQHLLELAADENASYHLFKARKNIKKAQEIINSTLDDMKNTHDVFNDLLESNRENQLQYDALIKTYRSMRKNILADSFNYGSALNQLENKLSSMESDFDEAKNLSSQGDHVEAKRVLTKIKVALNELKEQLPKIKEAEHQLETVFQDQLSELSDAYKKMISEKFYINKVNVLDEIKKIHEEIDSARNLLAGLKIDELDKENKKIASQIDDLYNVLATEYKARPFVEENQSKMFTLISHQQIASKKLVEKLRHIDESYELTHGELDESKHLEQEVNDMNRQYTVDTQNIADGKGVYSEIQNSWLAMLDRLRQIDAEQKQMSQDVDGLYDSENVANDSIKHFKQEVSLVYRRLQRRKLPGNPDSFVQMYTLVVNEIGHVSEQLSEVRINMEKISNELIQISDDVERLKREADDIINSANLVELTMQYSNKYSDRDAIQKAQDKAMKLYQRNYDYKNALDTIATALEKAEPGAYQRLENSYYSEKNNK</sequence>
<evidence type="ECO:0000256" key="3">
    <source>
        <dbReference type="ARBA" id="ARBA00023054"/>
    </source>
</evidence>
<name>D4YRW3_9LACO</name>
<feature type="topological domain" description="Extracellular" evidence="6">
    <location>
        <begin position="1"/>
        <end position="56"/>
    </location>
</feature>
<dbReference type="GO" id="GO:0000917">
    <property type="term" value="P:division septum assembly"/>
    <property type="evidence" value="ECO:0007669"/>
    <property type="project" value="UniProtKB-KW"/>
</dbReference>
<comment type="similarity">
    <text evidence="6">Belongs to the EzrA family.</text>
</comment>
<dbReference type="STRING" id="83683.B1745_04180"/>
<dbReference type="Pfam" id="PF06160">
    <property type="entry name" value="EzrA"/>
    <property type="match status" value="1"/>
</dbReference>
<feature type="coiled-coil region" evidence="6">
    <location>
        <begin position="219"/>
        <end position="279"/>
    </location>
</feature>